<dbReference type="PANTHER" id="PTHR46018">
    <property type="entry name" value="ZINC PHOSPHODIESTERASE ELAC PROTEIN 1"/>
    <property type="match status" value="1"/>
</dbReference>
<evidence type="ECO:0000256" key="1">
    <source>
        <dbReference type="ARBA" id="ARBA00011738"/>
    </source>
</evidence>
<dbReference type="NCBIfam" id="TIGR02651">
    <property type="entry name" value="RNase_Z"/>
    <property type="match status" value="1"/>
</dbReference>
<evidence type="ECO:0000256" key="8">
    <source>
        <dbReference type="HAMAP-Rule" id="MF_01818"/>
    </source>
</evidence>
<dbReference type="Gene3D" id="3.60.15.10">
    <property type="entry name" value="Ribonuclease Z/Hydroxyacylglutathione hydrolase-like"/>
    <property type="match status" value="1"/>
</dbReference>
<dbReference type="GO" id="GO:0008270">
    <property type="term" value="F:zinc ion binding"/>
    <property type="evidence" value="ECO:0007669"/>
    <property type="project" value="UniProtKB-UniRule"/>
</dbReference>
<evidence type="ECO:0000256" key="6">
    <source>
        <dbReference type="ARBA" id="ARBA00022801"/>
    </source>
</evidence>
<comment type="similarity">
    <text evidence="8">Belongs to the RNase Z family.</text>
</comment>
<accession>A0A917GLB4</accession>
<evidence type="ECO:0000313" key="10">
    <source>
        <dbReference type="Proteomes" id="UP000625976"/>
    </source>
</evidence>
<sequence>MGSATQKQTTLQQTSKMKLTILGCHSAVPRANTNPTSQILEIKNHIFLIDCGEGTQVELRKSKVKFNRIKHIFISHLHGDHYFGLIGLISTFRLLTRETELHIYAPKGLKELVTLQMKLAGSWTNYQLIFHELTSIESELIYEDDKVEVHTIPLDHRVYTNGFLFKEKLGERKLDMNATLNADIDVAYYNKLKQGFDVENNQGELIKNETVTKKPNKSKSYAFCSDTAYNETMVEQIKNVTVLYHESTFLEKNEQLATPTKHSTAKQAASIAKQAEVGTLILGHFSTRYDNLNDFKLEAQTIFDNVQLAADGKVFEF</sequence>
<keyword evidence="6 8" id="KW-0378">Hydrolase</keyword>
<reference evidence="9" key="1">
    <citation type="journal article" date="2014" name="Int. J. Syst. Evol. Microbiol.">
        <title>Complete genome sequence of Corynebacterium casei LMG S-19264T (=DSM 44701T), isolated from a smear-ripened cheese.</title>
        <authorList>
            <consortium name="US DOE Joint Genome Institute (JGI-PGF)"/>
            <person name="Walter F."/>
            <person name="Albersmeier A."/>
            <person name="Kalinowski J."/>
            <person name="Ruckert C."/>
        </authorList>
    </citation>
    <scope>NUCLEOTIDE SEQUENCE</scope>
    <source>
        <strain evidence="9">CGMCC 1.12751</strain>
    </source>
</reference>
<name>A0A917GLB4_9FLAO</name>
<keyword evidence="10" id="KW-1185">Reference proteome</keyword>
<feature type="binding site" evidence="8">
    <location>
        <position position="78"/>
    </location>
    <ligand>
        <name>Zn(2+)</name>
        <dbReference type="ChEBI" id="CHEBI:29105"/>
        <label>1</label>
        <note>catalytic</note>
    </ligand>
</feature>
<dbReference type="AlphaFoldDB" id="A0A917GLB4"/>
<dbReference type="Pfam" id="PF23023">
    <property type="entry name" value="Anti-Pycsar_Apyc1"/>
    <property type="match status" value="1"/>
</dbReference>
<feature type="binding site" evidence="8">
    <location>
        <position position="284"/>
    </location>
    <ligand>
        <name>Zn(2+)</name>
        <dbReference type="ChEBI" id="CHEBI:29105"/>
        <label>2</label>
        <note>catalytic</note>
    </ligand>
</feature>
<comment type="caution">
    <text evidence="9">The sequence shown here is derived from an EMBL/GenBank/DDBJ whole genome shotgun (WGS) entry which is preliminary data.</text>
</comment>
<dbReference type="PANTHER" id="PTHR46018:SF2">
    <property type="entry name" value="ZINC PHOSPHODIESTERASE ELAC PROTEIN 1"/>
    <property type="match status" value="1"/>
</dbReference>
<dbReference type="CDD" id="cd07717">
    <property type="entry name" value="RNaseZ_ZiPD-like_MBL-fold"/>
    <property type="match status" value="1"/>
</dbReference>
<keyword evidence="7 8" id="KW-0862">Zinc</keyword>
<evidence type="ECO:0000256" key="5">
    <source>
        <dbReference type="ARBA" id="ARBA00022759"/>
    </source>
</evidence>
<feature type="binding site" evidence="8">
    <location>
        <position position="80"/>
    </location>
    <ligand>
        <name>Zn(2+)</name>
        <dbReference type="ChEBI" id="CHEBI:29105"/>
        <label>2</label>
        <note>catalytic</note>
    </ligand>
</feature>
<dbReference type="InterPro" id="IPR036866">
    <property type="entry name" value="RibonucZ/Hydroxyglut_hydro"/>
</dbReference>
<dbReference type="EMBL" id="BMFQ01000002">
    <property type="protein sequence ID" value="GGG49926.1"/>
    <property type="molecule type" value="Genomic_DNA"/>
</dbReference>
<dbReference type="SUPFAM" id="SSF56281">
    <property type="entry name" value="Metallo-hydrolase/oxidoreductase"/>
    <property type="match status" value="1"/>
</dbReference>
<dbReference type="InterPro" id="IPR013471">
    <property type="entry name" value="RNase_Z/BN"/>
</dbReference>
<proteinExistence type="inferred from homology"/>
<evidence type="ECO:0000256" key="7">
    <source>
        <dbReference type="ARBA" id="ARBA00022833"/>
    </source>
</evidence>
<gene>
    <name evidence="8 9" type="primary">rnz</name>
    <name evidence="9" type="ORF">GCM10010976_21570</name>
</gene>
<keyword evidence="3 8" id="KW-0540">Nuclease</keyword>
<feature type="binding site" evidence="8">
    <location>
        <position position="226"/>
    </location>
    <ligand>
        <name>Zn(2+)</name>
        <dbReference type="ChEBI" id="CHEBI:29105"/>
        <label>2</label>
        <note>catalytic</note>
    </ligand>
</feature>
<dbReference type="NCBIfam" id="NF000801">
    <property type="entry name" value="PRK00055.1-3"/>
    <property type="match status" value="1"/>
</dbReference>
<comment type="subunit">
    <text evidence="1 8">Homodimer.</text>
</comment>
<feature type="active site" description="Proton acceptor" evidence="8">
    <location>
        <position position="80"/>
    </location>
</feature>
<comment type="cofactor">
    <cofactor evidence="8">
        <name>Zn(2+)</name>
        <dbReference type="ChEBI" id="CHEBI:29105"/>
    </cofactor>
    <text evidence="8">Binds 2 Zn(2+) ions.</text>
</comment>
<reference evidence="9" key="2">
    <citation type="submission" date="2020-09" db="EMBL/GenBank/DDBJ databases">
        <authorList>
            <person name="Sun Q."/>
            <person name="Zhou Y."/>
        </authorList>
    </citation>
    <scope>NUCLEOTIDE SEQUENCE</scope>
    <source>
        <strain evidence="9">CGMCC 1.12751</strain>
    </source>
</reference>
<dbReference type="Proteomes" id="UP000625976">
    <property type="component" value="Unassembled WGS sequence"/>
</dbReference>
<comment type="function">
    <text evidence="8">Zinc phosphodiesterase, which displays some tRNA 3'-processing endonuclease activity. Probably involved in tRNA maturation, by removing a 3'-trailer from precursor tRNA.</text>
</comment>
<feature type="binding site" evidence="8">
    <location>
        <position position="81"/>
    </location>
    <ligand>
        <name>Zn(2+)</name>
        <dbReference type="ChEBI" id="CHEBI:29105"/>
        <label>2</label>
        <note>catalytic</note>
    </ligand>
</feature>
<dbReference type="EC" id="3.1.26.11" evidence="8"/>
<keyword evidence="4 8" id="KW-0479">Metal-binding</keyword>
<feature type="binding site" evidence="8">
    <location>
        <position position="76"/>
    </location>
    <ligand>
        <name>Zn(2+)</name>
        <dbReference type="ChEBI" id="CHEBI:29105"/>
        <label>1</label>
        <note>catalytic</note>
    </ligand>
</feature>
<evidence type="ECO:0000256" key="3">
    <source>
        <dbReference type="ARBA" id="ARBA00022722"/>
    </source>
</evidence>
<evidence type="ECO:0000256" key="2">
    <source>
        <dbReference type="ARBA" id="ARBA00022694"/>
    </source>
</evidence>
<comment type="catalytic activity">
    <reaction evidence="8">
        <text>Endonucleolytic cleavage of RNA, removing extra 3' nucleotides from tRNA precursor, generating 3' termini of tRNAs. A 3'-hydroxy group is left at the tRNA terminus and a 5'-phosphoryl group is left at the trailer molecule.</text>
        <dbReference type="EC" id="3.1.26.11"/>
    </reaction>
</comment>
<keyword evidence="2 8" id="KW-0819">tRNA processing</keyword>
<evidence type="ECO:0000313" key="9">
    <source>
        <dbReference type="EMBL" id="GGG49926.1"/>
    </source>
</evidence>
<evidence type="ECO:0000256" key="4">
    <source>
        <dbReference type="ARBA" id="ARBA00022723"/>
    </source>
</evidence>
<dbReference type="GO" id="GO:0042781">
    <property type="term" value="F:3'-tRNA processing endoribonuclease activity"/>
    <property type="evidence" value="ECO:0007669"/>
    <property type="project" value="UniProtKB-UniRule"/>
</dbReference>
<feature type="binding site" evidence="8">
    <location>
        <position position="156"/>
    </location>
    <ligand>
        <name>Zn(2+)</name>
        <dbReference type="ChEBI" id="CHEBI:29105"/>
        <label>1</label>
        <note>catalytic</note>
    </ligand>
</feature>
<organism evidence="9 10">
    <name type="scientific">Bizionia arctica</name>
    <dbReference type="NCBI Taxonomy" id="1495645"/>
    <lineage>
        <taxon>Bacteria</taxon>
        <taxon>Pseudomonadati</taxon>
        <taxon>Bacteroidota</taxon>
        <taxon>Flavobacteriia</taxon>
        <taxon>Flavobacteriales</taxon>
        <taxon>Flavobacteriaceae</taxon>
        <taxon>Bizionia</taxon>
    </lineage>
</organism>
<protein>
    <recommendedName>
        <fullName evidence="8">Ribonuclease Z</fullName>
        <shortName evidence="8">RNase Z</shortName>
        <ecNumber evidence="8">3.1.26.11</ecNumber>
    </recommendedName>
    <alternativeName>
        <fullName evidence="8">tRNA 3 endonuclease</fullName>
    </alternativeName>
    <alternativeName>
        <fullName evidence="8">tRNase Z</fullName>
    </alternativeName>
</protein>
<keyword evidence="5 8" id="KW-0255">Endonuclease</keyword>
<dbReference type="HAMAP" id="MF_01818">
    <property type="entry name" value="RNase_Z_BN"/>
    <property type="match status" value="1"/>
</dbReference>
<feature type="binding site" evidence="8">
    <location>
        <position position="226"/>
    </location>
    <ligand>
        <name>Zn(2+)</name>
        <dbReference type="ChEBI" id="CHEBI:29105"/>
        <label>1</label>
        <note>catalytic</note>
    </ligand>
</feature>